<evidence type="ECO:0000313" key="2">
    <source>
        <dbReference type="Proteomes" id="UP000605568"/>
    </source>
</evidence>
<dbReference type="InterPro" id="IPR053847">
    <property type="entry name" value="DUF6928"/>
</dbReference>
<evidence type="ECO:0000313" key="1">
    <source>
        <dbReference type="EMBL" id="GHH34323.1"/>
    </source>
</evidence>
<gene>
    <name evidence="1" type="ORF">GCM10017774_18150</name>
</gene>
<dbReference type="Pfam" id="PF21997">
    <property type="entry name" value="DUF6928"/>
    <property type="match status" value="1"/>
</dbReference>
<reference evidence="2" key="1">
    <citation type="journal article" date="2019" name="Int. J. Syst. Evol. Microbiol.">
        <title>The Global Catalogue of Microorganisms (GCM) 10K type strain sequencing project: providing services to taxonomists for standard genome sequencing and annotation.</title>
        <authorList>
            <consortium name="The Broad Institute Genomics Platform"/>
            <consortium name="The Broad Institute Genome Sequencing Center for Infectious Disease"/>
            <person name="Wu L."/>
            <person name="Ma J."/>
        </authorList>
    </citation>
    <scope>NUCLEOTIDE SEQUENCE [LARGE SCALE GENOMIC DNA]</scope>
    <source>
        <strain evidence="2">CGMCC 4.7367</strain>
    </source>
</reference>
<keyword evidence="2" id="KW-1185">Reference proteome</keyword>
<organism evidence="1 2">
    <name type="scientific">Lentzea cavernae</name>
    <dbReference type="NCBI Taxonomy" id="2020703"/>
    <lineage>
        <taxon>Bacteria</taxon>
        <taxon>Bacillati</taxon>
        <taxon>Actinomycetota</taxon>
        <taxon>Actinomycetes</taxon>
        <taxon>Pseudonocardiales</taxon>
        <taxon>Pseudonocardiaceae</taxon>
        <taxon>Lentzea</taxon>
    </lineage>
</organism>
<dbReference type="EMBL" id="BNAR01000002">
    <property type="protein sequence ID" value="GHH34323.1"/>
    <property type="molecule type" value="Genomic_DNA"/>
</dbReference>
<proteinExistence type="predicted"/>
<protein>
    <submittedName>
        <fullName evidence="1">Uncharacterized protein</fullName>
    </submittedName>
</protein>
<name>A0ABQ3M709_9PSEU</name>
<dbReference type="RefSeq" id="WP_191297372.1">
    <property type="nucleotide sequence ID" value="NZ_BNAR01000002.1"/>
</dbReference>
<sequence length="181" mass="18897">MGAGAALVVFGDVRAAVRAGGVPDRSAAEAVIRALRPGCAIEPVADGSLADDILPGEGFAYVAVLPEATIVCDRELATVPVAEQVLEHAGDRPLAVFAQHPVAGGLAFAQWAADGALLRSHHAESPEQHELADAVAVEMFGFTAQSPPGLVVHGFRWRRSEQPRLRATTASAERSLIPQPD</sequence>
<comment type="caution">
    <text evidence="1">The sequence shown here is derived from an EMBL/GenBank/DDBJ whole genome shotgun (WGS) entry which is preliminary data.</text>
</comment>
<dbReference type="Proteomes" id="UP000605568">
    <property type="component" value="Unassembled WGS sequence"/>
</dbReference>
<accession>A0ABQ3M709</accession>